<feature type="compositionally biased region" description="Low complexity" evidence="1">
    <location>
        <begin position="160"/>
        <end position="180"/>
    </location>
</feature>
<dbReference type="GeneID" id="92038387"/>
<organism evidence="2 3">
    <name type="scientific">Apiospora hydei</name>
    <dbReference type="NCBI Taxonomy" id="1337664"/>
    <lineage>
        <taxon>Eukaryota</taxon>
        <taxon>Fungi</taxon>
        <taxon>Dikarya</taxon>
        <taxon>Ascomycota</taxon>
        <taxon>Pezizomycotina</taxon>
        <taxon>Sordariomycetes</taxon>
        <taxon>Xylariomycetidae</taxon>
        <taxon>Amphisphaeriales</taxon>
        <taxon>Apiosporaceae</taxon>
        <taxon>Apiospora</taxon>
    </lineage>
</organism>
<feature type="compositionally biased region" description="Basic residues" evidence="1">
    <location>
        <begin position="226"/>
        <end position="235"/>
    </location>
</feature>
<reference evidence="2 3" key="1">
    <citation type="submission" date="2023-01" db="EMBL/GenBank/DDBJ databases">
        <title>Analysis of 21 Apiospora genomes using comparative genomics revels a genus with tremendous synthesis potential of carbohydrate active enzymes and secondary metabolites.</title>
        <authorList>
            <person name="Sorensen T."/>
        </authorList>
    </citation>
    <scope>NUCLEOTIDE SEQUENCE [LARGE SCALE GENOMIC DNA]</scope>
    <source>
        <strain evidence="2 3">CBS 114990</strain>
    </source>
</reference>
<feature type="region of interest" description="Disordered" evidence="1">
    <location>
        <begin position="133"/>
        <end position="187"/>
    </location>
</feature>
<evidence type="ECO:0000313" key="2">
    <source>
        <dbReference type="EMBL" id="KAK8094327.1"/>
    </source>
</evidence>
<name>A0ABR1XCI1_9PEZI</name>
<evidence type="ECO:0000256" key="1">
    <source>
        <dbReference type="SAM" id="MobiDB-lite"/>
    </source>
</evidence>
<sequence length="297" mass="34324">MSVQTDDSGWEFLCPIWVDNPTNLLDNLSFYMVDIITKLRNVDRKYSLPKAWLGNNLSPFERAQVIMQHMDFKPPEFITEHEDEVNYHYHRVLTEVPRINSDHTNVEGLRRCLELRSFFQTVLSLILIKEEEEEEERPVSVNDDDDNDDDTYIHHRTSRRSTPGNSSMSSSKSNSNSNSRGPYWGESPLDSIMDLPLMQKYRDQLKLQPDPDIVQYPDEPMGGPQLRRHHRHPLPKQRQQPTRTGFDLEPREQQLQQHRQVADNDACYVEQSTGALGSNDTASPPSTSPSPRATQPL</sequence>
<gene>
    <name evidence="2" type="ORF">PG997_001012</name>
</gene>
<evidence type="ECO:0000313" key="3">
    <source>
        <dbReference type="Proteomes" id="UP001433268"/>
    </source>
</evidence>
<feature type="compositionally biased region" description="Polar residues" evidence="1">
    <location>
        <begin position="270"/>
        <end position="282"/>
    </location>
</feature>
<dbReference type="RefSeq" id="XP_066675100.1">
    <property type="nucleotide sequence ID" value="XM_066805327.1"/>
</dbReference>
<feature type="region of interest" description="Disordered" evidence="1">
    <location>
        <begin position="210"/>
        <end position="297"/>
    </location>
</feature>
<proteinExistence type="predicted"/>
<dbReference type="Proteomes" id="UP001433268">
    <property type="component" value="Unassembled WGS sequence"/>
</dbReference>
<dbReference type="EMBL" id="JAQQWN010000002">
    <property type="protein sequence ID" value="KAK8094327.1"/>
    <property type="molecule type" value="Genomic_DNA"/>
</dbReference>
<protein>
    <submittedName>
        <fullName evidence="2">Uncharacterized protein</fullName>
    </submittedName>
</protein>
<keyword evidence="3" id="KW-1185">Reference proteome</keyword>
<accession>A0ABR1XCI1</accession>
<comment type="caution">
    <text evidence="2">The sequence shown here is derived from an EMBL/GenBank/DDBJ whole genome shotgun (WGS) entry which is preliminary data.</text>
</comment>
<feature type="compositionally biased region" description="Acidic residues" evidence="1">
    <location>
        <begin position="133"/>
        <end position="150"/>
    </location>
</feature>